<dbReference type="Pfam" id="PF07678">
    <property type="entry name" value="TED_complement"/>
    <property type="match status" value="1"/>
</dbReference>
<feature type="signal peptide" evidence="8">
    <location>
        <begin position="1"/>
        <end position="20"/>
    </location>
</feature>
<keyword evidence="4" id="KW-0325">Glycoprotein</keyword>
<keyword evidence="13" id="KW-1185">Reference proteome</keyword>
<evidence type="ECO:0000256" key="2">
    <source>
        <dbReference type="ARBA" id="ARBA00022729"/>
    </source>
</evidence>
<dbReference type="SMART" id="SM01359">
    <property type="entry name" value="A2M_N_2"/>
    <property type="match status" value="1"/>
</dbReference>
<dbReference type="PANTHER" id="PTHR11412">
    <property type="entry name" value="MACROGLOBULIN / COMPLEMENT"/>
    <property type="match status" value="1"/>
</dbReference>
<dbReference type="CDD" id="cd02897">
    <property type="entry name" value="A2M_2"/>
    <property type="match status" value="1"/>
</dbReference>
<feature type="domain" description="Alpha-2-macroglobulin" evidence="10">
    <location>
        <begin position="1125"/>
        <end position="1216"/>
    </location>
</feature>
<dbReference type="EMBL" id="JAUCMV010000001">
    <property type="protein sequence ID" value="KAK0422307.1"/>
    <property type="molecule type" value="Genomic_DNA"/>
</dbReference>
<dbReference type="Gene3D" id="2.60.40.10">
    <property type="entry name" value="Immunoglobulins"/>
    <property type="match status" value="2"/>
</dbReference>
<evidence type="ECO:0000256" key="5">
    <source>
        <dbReference type="ARBA" id="ARBA00057615"/>
    </source>
</evidence>
<dbReference type="Pfam" id="PF01835">
    <property type="entry name" value="MG2"/>
    <property type="match status" value="1"/>
</dbReference>
<dbReference type="PANTHER" id="PTHR11412:SF175">
    <property type="entry name" value="TEP (THIOLESTER CONTAINING PROTEIN)"/>
    <property type="match status" value="1"/>
</dbReference>
<dbReference type="Pfam" id="PF17791">
    <property type="entry name" value="MG3"/>
    <property type="match status" value="1"/>
</dbReference>
<dbReference type="SUPFAM" id="SSF48239">
    <property type="entry name" value="Terpenoid cyclases/Protein prenyltransferases"/>
    <property type="match status" value="1"/>
</dbReference>
<dbReference type="InterPro" id="IPR009048">
    <property type="entry name" value="A-macroglobulin_rcpt-bd"/>
</dbReference>
<accession>A0AA39IFT4</accession>
<dbReference type="Proteomes" id="UP001175271">
    <property type="component" value="Unassembled WGS sequence"/>
</dbReference>
<evidence type="ECO:0000256" key="7">
    <source>
        <dbReference type="ARBA" id="ARBA00078071"/>
    </source>
</evidence>
<evidence type="ECO:0000256" key="4">
    <source>
        <dbReference type="ARBA" id="ARBA00023180"/>
    </source>
</evidence>
<dbReference type="Pfam" id="PF07703">
    <property type="entry name" value="A2M_BRD"/>
    <property type="match status" value="1"/>
</dbReference>
<feature type="domain" description="Alpha-macroglobulin receptor-binding" evidence="11">
    <location>
        <begin position="1743"/>
        <end position="1832"/>
    </location>
</feature>
<feature type="chain" id="PRO_5041302369" description="TEP1-F" evidence="8">
    <location>
        <begin position="21"/>
        <end position="1892"/>
    </location>
</feature>
<dbReference type="Gene3D" id="2.60.40.1940">
    <property type="match status" value="1"/>
</dbReference>
<dbReference type="SUPFAM" id="SSF49410">
    <property type="entry name" value="Alpha-macroglobulin receptor domain"/>
    <property type="match status" value="1"/>
</dbReference>
<dbReference type="InterPro" id="IPR041555">
    <property type="entry name" value="MG3"/>
</dbReference>
<dbReference type="InterPro" id="IPR011626">
    <property type="entry name" value="Alpha-macroglobulin_TED"/>
</dbReference>
<dbReference type="Gene3D" id="2.60.40.2950">
    <property type="match status" value="1"/>
</dbReference>
<dbReference type="Pfam" id="PF07677">
    <property type="entry name" value="A2M_recep"/>
    <property type="match status" value="1"/>
</dbReference>
<dbReference type="InterPro" id="IPR013783">
    <property type="entry name" value="Ig-like_fold"/>
</dbReference>
<dbReference type="InterPro" id="IPR047565">
    <property type="entry name" value="Alpha-macroglob_thiol-ester_cl"/>
</dbReference>
<dbReference type="InterPro" id="IPR050473">
    <property type="entry name" value="A2M/Complement_sys"/>
</dbReference>
<dbReference type="InterPro" id="IPR036595">
    <property type="entry name" value="A-macroglobulin_rcpt-bd_sf"/>
</dbReference>
<evidence type="ECO:0000313" key="13">
    <source>
        <dbReference type="Proteomes" id="UP001175271"/>
    </source>
</evidence>
<keyword evidence="2 8" id="KW-0732">Signal</keyword>
<evidence type="ECO:0000313" key="12">
    <source>
        <dbReference type="EMBL" id="KAK0422307.1"/>
    </source>
</evidence>
<name>A0AA39IFT4_9BILA</name>
<dbReference type="FunFam" id="2.60.40.1930:FF:000001">
    <property type="entry name" value="CD109 isoform 3"/>
    <property type="match status" value="1"/>
</dbReference>
<dbReference type="Gene3D" id="2.60.40.690">
    <property type="entry name" value="Alpha-macroglobulin, receptor-binding domain"/>
    <property type="match status" value="1"/>
</dbReference>
<comment type="caution">
    <text evidence="12">The sequence shown here is derived from an EMBL/GenBank/DDBJ whole genome shotgun (WGS) entry which is preliminary data.</text>
</comment>
<dbReference type="GO" id="GO:0005615">
    <property type="term" value="C:extracellular space"/>
    <property type="evidence" value="ECO:0007669"/>
    <property type="project" value="InterPro"/>
</dbReference>
<gene>
    <name evidence="12" type="ORF">QR680_007497</name>
</gene>
<dbReference type="InterPro" id="IPR008930">
    <property type="entry name" value="Terpenoid_cyclase/PrenylTrfase"/>
</dbReference>
<dbReference type="InterPro" id="IPR002890">
    <property type="entry name" value="MG2"/>
</dbReference>
<sequence length="1892" mass="207597">MHRLLLLALVASVGVAVTRADDAPLDALNESTPSTTPVEPIVSGISPIFGTTERPRLYAGNYLVVAPKVVRPGMPYAVSVNILKSPETEHIVRVEIRTGRNDTVGARVVSGVRTGRPQNITIEELSAESLLPGTEYKVYVRAETISSHIVFEQEHEVEYNAKSLSVFVQTDKAIYKPGSTVHYRTVVVHPDLTPFTGTVTVKIRDPNQNIISQQLEKSLTKGVFGSELELSTEPPLGDWTIVVETSTGIKYEKIFSVDKYVLPKFEVNVKTPSFITINDDLSVLVDAKYTYGKGVSGKAKVTLELPWHRWHTITRPVDPTAQTEDEQLIERTVKLNNMGEATVVFSNDELKKAKLISDYGGSSIRILATVTEDLTDIQRNGTTQIVAYRHDVKMEVETLGDTFKPGLNHKVVIALKQMDDTPIKGSVPRRVQVTTVYSYPYVPDASTQPSQKNVQIVDLDAHGTTVLTLNPPINCTTASVETQYDRTGTDNFTDSVIYNRVFLEASKSPTNSFLQLLPDHDGAVDAGKTLSFSVRATEPLAVITYQVMSRGSIVLSQDIPMDSETTTISFAATNQMAPKSRLLVYAVRPSNKEILVDATDFKVDGLFRNNVSLSLDRTSAEPGQSVKFTVKAEPDSYVGLAAVDQSVLLLKSGNDITQQMVEEDVEQYDTTGSSGGRFRPWGAPFRRKRSIWYPWGGIAGRDAASIVENSGVYFLTDAYLYRLPEPPMTIRTMQRAGAALVPDLGGATAYSAAAATTVLPPRLRSNFPESWIWTETLFYYQLAADGAGDAGPFPAPMQVAAMGGGGGGGAEIPTEPPRVRSNFVETWVWAGERVDNVVVEYGFATMAAEMEVEEAEDEKLVLSTTTATTATETSSPESPKVLYYAMPEMARGWAGPPGLNGPFAAPISLSAAGVSEVVSPEAPRVRSNFVETWVWAGESVNNTAPKFDARPSEGPIELSRNLGLVMNYVLGDSVVAGVSFSEDVPVFKMAVETMEVAPRVRKEFPETWVFLHSVSRFTVLDHALNFADFSDGVRDVYVLKSLDVTTEVAPRVRKEFPETWVFFNFVSRLASVFGLLDYEMDEVGEIRFAAPVNGLQDEPQDAAVLKSLDVTMEVVPRVRKEFPETWVFLNSVSSGTGEAVYEAVAPDTITSWVASAFAINEDDGLGVAPTTSKLKVFRPFFIRLNLPYSVKRGEKLALQVLVFNYLEKEQDVRVVLKHEKDSGFDFVQKDGSIKKNKKDKNYNVRVLSVPGGGVSKAVYFPIVPTKIGNVKLSIVAQAAQAGDAIEMPLKVEPEGYRVDRNVPVIIDLAGGKINNFTKEVDLQFPSDAVDGSRRARVDIVGDIMGPALSNIDSLVQMPFGCGEQNMVTLVPNIVVLRYLKATNRANSLIESKAIKYMEAGYQRELTYKRDDNSFSAFGQSDSHGSTWLTAFVVRSFKQAQKFVFVDDSVLQKSINFLISQQQQENGAFAERGEIHHKDMQGGAGEGGPALTAYVLIALLENGVSNDKALNYLETSLDAIKDDAYALAVTTYALYLAGSSKKEVALKMVEEHQITALDGSVHWTAKVGADKSKDTTQYFYQPRPVDVEMTSYVLLTYMLNGQTEKGLPIVRWLTGQRNAYGGFSSTQDTVMALTALGAYAEKTYSPQFNVQVKAVNGADNQDFAVTSENAIVLQSYELSNLDDPVVLQATGSGVIFAQVQYSYHRVARRDDQPFFCTKDLREVRGGNRMQLDLCCNYTRPGARSNMAVAKVGALTGYKFDADEMAQLTGITDLQRVELEHDDTDMNIYFNPLGSNPVCLSLYSDLVYQVADQKPAEMVLFDYYDPEQQLKTSYTSKLTRTLQDACQDCWSDIPDDSARDEALTRDSDSTGATSGVHASVALLGGVLVAGMLFL</sequence>
<proteinExistence type="inferred from homology"/>
<dbReference type="GO" id="GO:0004866">
    <property type="term" value="F:endopeptidase inhibitor activity"/>
    <property type="evidence" value="ECO:0007669"/>
    <property type="project" value="InterPro"/>
</dbReference>
<evidence type="ECO:0000256" key="1">
    <source>
        <dbReference type="ARBA" id="ARBA00010952"/>
    </source>
</evidence>
<dbReference type="Gene3D" id="2.60.40.1930">
    <property type="match status" value="2"/>
</dbReference>
<dbReference type="InterPro" id="IPR011625">
    <property type="entry name" value="A2M_N_BRD"/>
</dbReference>
<dbReference type="SMART" id="SM01419">
    <property type="entry name" value="Thiol-ester_cl"/>
    <property type="match status" value="1"/>
</dbReference>
<feature type="domain" description="Alpha-2-macroglobulin bait region" evidence="9">
    <location>
        <begin position="514"/>
        <end position="650"/>
    </location>
</feature>
<dbReference type="Gene3D" id="6.20.50.160">
    <property type="match status" value="1"/>
</dbReference>
<dbReference type="SMART" id="SM01361">
    <property type="entry name" value="A2M_recep"/>
    <property type="match status" value="1"/>
</dbReference>
<evidence type="ECO:0000259" key="9">
    <source>
        <dbReference type="SMART" id="SM01359"/>
    </source>
</evidence>
<dbReference type="InterPro" id="IPR019742">
    <property type="entry name" value="MacrogloblnA2_CS"/>
</dbReference>
<dbReference type="FunFam" id="1.50.10.20:FF:000001">
    <property type="entry name" value="CD109 isoform 1"/>
    <property type="match status" value="1"/>
</dbReference>
<keyword evidence="3" id="KW-1015">Disulfide bond</keyword>
<dbReference type="SMART" id="SM01360">
    <property type="entry name" value="A2M"/>
    <property type="match status" value="1"/>
</dbReference>
<comment type="subunit">
    <text evidence="6">Heterodimer of a TEP1-N chain and an TEP1-C chain non-covalently linked. Forms a complex composed of TEP1-N and TEP1-C heterodimer, LRIM1 and APL1C; the interaction stabilizes TEP1-N and TEP1-C heterodimer, prevents its binding to tissues while circulating in the hemolymph and protects the thioester bond from hydrolysis. Mature TEP1 and to a lesser extent full-length TEP1 interact with SPCLIP1; the interaction is induced by microbial infection.</text>
</comment>
<comment type="function">
    <text evidence="5">Binds covalently through a thioester bond to the pathogen surface resulting in pathogen clearance.</text>
</comment>
<organism evidence="12 13">
    <name type="scientific">Steinernema hermaphroditum</name>
    <dbReference type="NCBI Taxonomy" id="289476"/>
    <lineage>
        <taxon>Eukaryota</taxon>
        <taxon>Metazoa</taxon>
        <taxon>Ecdysozoa</taxon>
        <taxon>Nematoda</taxon>
        <taxon>Chromadorea</taxon>
        <taxon>Rhabditida</taxon>
        <taxon>Tylenchina</taxon>
        <taxon>Panagrolaimomorpha</taxon>
        <taxon>Strongyloidoidea</taxon>
        <taxon>Steinernematidae</taxon>
        <taxon>Steinernema</taxon>
    </lineage>
</organism>
<evidence type="ECO:0000256" key="6">
    <source>
        <dbReference type="ARBA" id="ARBA00063781"/>
    </source>
</evidence>
<dbReference type="InterPro" id="IPR001599">
    <property type="entry name" value="Macroglobln_a2"/>
</dbReference>
<dbReference type="PROSITE" id="PS00477">
    <property type="entry name" value="ALPHA_2_MACROGLOBULIN"/>
    <property type="match status" value="1"/>
</dbReference>
<dbReference type="Gene3D" id="2.20.130.20">
    <property type="match status" value="1"/>
</dbReference>
<comment type="similarity">
    <text evidence="1">Belongs to the protease inhibitor I39 (alpha-2-macroglobulin) family.</text>
</comment>
<evidence type="ECO:0000259" key="10">
    <source>
        <dbReference type="SMART" id="SM01360"/>
    </source>
</evidence>
<evidence type="ECO:0000256" key="3">
    <source>
        <dbReference type="ARBA" id="ARBA00023157"/>
    </source>
</evidence>
<dbReference type="Gene3D" id="2.60.120.1540">
    <property type="match status" value="1"/>
</dbReference>
<dbReference type="Pfam" id="PF00207">
    <property type="entry name" value="A2M"/>
    <property type="match status" value="1"/>
</dbReference>
<protein>
    <recommendedName>
        <fullName evidence="7">TEP1-F</fullName>
    </recommendedName>
</protein>
<evidence type="ECO:0000256" key="8">
    <source>
        <dbReference type="SAM" id="SignalP"/>
    </source>
</evidence>
<evidence type="ECO:0000259" key="11">
    <source>
        <dbReference type="SMART" id="SM01361"/>
    </source>
</evidence>
<dbReference type="Gene3D" id="1.50.10.20">
    <property type="match status" value="1"/>
</dbReference>
<dbReference type="InterPro" id="IPR041813">
    <property type="entry name" value="A2M_TED"/>
</dbReference>
<reference evidence="12" key="1">
    <citation type="submission" date="2023-06" db="EMBL/GenBank/DDBJ databases">
        <title>Genomic analysis of the entomopathogenic nematode Steinernema hermaphroditum.</title>
        <authorList>
            <person name="Schwarz E.M."/>
            <person name="Heppert J.K."/>
            <person name="Baniya A."/>
            <person name="Schwartz H.T."/>
            <person name="Tan C.-H."/>
            <person name="Antoshechkin I."/>
            <person name="Sternberg P.W."/>
            <person name="Goodrich-Blair H."/>
            <person name="Dillman A.R."/>
        </authorList>
    </citation>
    <scope>NUCLEOTIDE SEQUENCE</scope>
    <source>
        <strain evidence="12">PS9179</strain>
        <tissue evidence="12">Whole animal</tissue>
    </source>
</reference>